<reference evidence="2" key="1">
    <citation type="submission" date="2022-02" db="EMBL/GenBank/DDBJ databases">
        <title>Fredinandcohnia quinoae sp. nov. isolated from Chenopodium quinoa seeds.</title>
        <authorList>
            <person name="Saati-Santamaria Z."/>
            <person name="Flores-Felix J.D."/>
            <person name="Igual J.M."/>
            <person name="Velazquez E."/>
            <person name="Garcia-Fraile P."/>
            <person name="Martinez-Molina E."/>
        </authorList>
    </citation>
    <scope>NUCLEOTIDE SEQUENCE</scope>
    <source>
        <strain evidence="2">SECRCQ15</strain>
    </source>
</reference>
<proteinExistence type="predicted"/>
<organism evidence="2 3">
    <name type="scientific">Fredinandcohnia quinoae</name>
    <dbReference type="NCBI Taxonomy" id="2918902"/>
    <lineage>
        <taxon>Bacteria</taxon>
        <taxon>Bacillati</taxon>
        <taxon>Bacillota</taxon>
        <taxon>Bacilli</taxon>
        <taxon>Bacillales</taxon>
        <taxon>Bacillaceae</taxon>
        <taxon>Fredinandcohnia</taxon>
    </lineage>
</organism>
<dbReference type="AlphaFoldDB" id="A0AAW5E2D6"/>
<evidence type="ECO:0000313" key="2">
    <source>
        <dbReference type="EMBL" id="MCH1624934.1"/>
    </source>
</evidence>
<evidence type="ECO:0000256" key="1">
    <source>
        <dbReference type="SAM" id="Phobius"/>
    </source>
</evidence>
<protein>
    <submittedName>
        <fullName evidence="2">Uncharacterized protein</fullName>
    </submittedName>
</protein>
<keyword evidence="1" id="KW-0812">Transmembrane</keyword>
<dbReference type="RefSeq" id="WP_240253763.1">
    <property type="nucleotide sequence ID" value="NZ_JAKTTI010000006.1"/>
</dbReference>
<evidence type="ECO:0000313" key="3">
    <source>
        <dbReference type="Proteomes" id="UP001431131"/>
    </source>
</evidence>
<sequence>MEYAIIGLLSIAIILLIISFFGRDKVKVLEEQVDQLTLTVMQESYVLKKKLKVLEEELLMNDTSFEITPTTSNITKSNSD</sequence>
<gene>
    <name evidence="2" type="ORF">MJG50_06310</name>
</gene>
<comment type="caution">
    <text evidence="2">The sequence shown here is derived from an EMBL/GenBank/DDBJ whole genome shotgun (WGS) entry which is preliminary data.</text>
</comment>
<keyword evidence="1" id="KW-0472">Membrane</keyword>
<name>A0AAW5E2D6_9BACI</name>
<keyword evidence="3" id="KW-1185">Reference proteome</keyword>
<accession>A0AAW5E2D6</accession>
<feature type="transmembrane region" description="Helical" evidence="1">
    <location>
        <begin position="6"/>
        <end position="22"/>
    </location>
</feature>
<dbReference type="Proteomes" id="UP001431131">
    <property type="component" value="Unassembled WGS sequence"/>
</dbReference>
<keyword evidence="1" id="KW-1133">Transmembrane helix</keyword>
<dbReference type="EMBL" id="JAKTTI010000006">
    <property type="protein sequence ID" value="MCH1624934.1"/>
    <property type="molecule type" value="Genomic_DNA"/>
</dbReference>